<proteinExistence type="predicted"/>
<dbReference type="Proteomes" id="UP000324222">
    <property type="component" value="Unassembled WGS sequence"/>
</dbReference>
<reference evidence="2 3" key="1">
    <citation type="submission" date="2019-05" db="EMBL/GenBank/DDBJ databases">
        <title>Another draft genome of Portunus trituberculatus and its Hox gene families provides insights of decapod evolution.</title>
        <authorList>
            <person name="Jeong J.-H."/>
            <person name="Song I."/>
            <person name="Kim S."/>
            <person name="Choi T."/>
            <person name="Kim D."/>
            <person name="Ryu S."/>
            <person name="Kim W."/>
        </authorList>
    </citation>
    <scope>NUCLEOTIDE SEQUENCE [LARGE SCALE GENOMIC DNA]</scope>
    <source>
        <tissue evidence="2">Muscle</tissue>
    </source>
</reference>
<protein>
    <recommendedName>
        <fullName evidence="1">Methyltransferase domain-containing protein</fullName>
    </recommendedName>
</protein>
<comment type="caution">
    <text evidence="2">The sequence shown here is derived from an EMBL/GenBank/DDBJ whole genome shotgun (WGS) entry which is preliminary data.</text>
</comment>
<evidence type="ECO:0000313" key="3">
    <source>
        <dbReference type="Proteomes" id="UP000324222"/>
    </source>
</evidence>
<dbReference type="InterPro" id="IPR025714">
    <property type="entry name" value="Methyltranfer_dom"/>
</dbReference>
<dbReference type="EMBL" id="VSRR010146257">
    <property type="protein sequence ID" value="MPD05487.1"/>
    <property type="molecule type" value="Genomic_DNA"/>
</dbReference>
<name>A0A5B7KFL3_PORTR</name>
<evidence type="ECO:0000259" key="1">
    <source>
        <dbReference type="Pfam" id="PF13383"/>
    </source>
</evidence>
<keyword evidence="3" id="KW-1185">Reference proteome</keyword>
<dbReference type="Pfam" id="PF13383">
    <property type="entry name" value="Methyltransf_22"/>
    <property type="match status" value="1"/>
</dbReference>
<dbReference type="OrthoDB" id="10006218at2759"/>
<sequence>MVGGQLVPDRTYFSGEKWMCMDDRFRVEPGRCVVLSFGIAEDFSFDDDLDKRFQCKVYSFDPTIKKPTHRRSPNVMFYDIGIASYDRLHTNPKVSWKCMCVCVCVCVCVFT</sequence>
<dbReference type="PANTHER" id="PTHR32026">
    <property type="entry name" value="METHYLTRANSFERASE-LIKE PROTEIN 24"/>
    <property type="match status" value="1"/>
</dbReference>
<dbReference type="AlphaFoldDB" id="A0A5B7KFL3"/>
<gene>
    <name evidence="2" type="ORF">E2C01_101234</name>
</gene>
<dbReference type="PANTHER" id="PTHR32026:SF10">
    <property type="entry name" value="METHYLTRANSFERASE-LIKE PROTEIN 24-RELATED"/>
    <property type="match status" value="1"/>
</dbReference>
<feature type="domain" description="Methyltransferase" evidence="1">
    <location>
        <begin position="14"/>
        <end position="94"/>
    </location>
</feature>
<accession>A0A5B7KFL3</accession>
<organism evidence="2 3">
    <name type="scientific">Portunus trituberculatus</name>
    <name type="common">Swimming crab</name>
    <name type="synonym">Neptunus trituberculatus</name>
    <dbReference type="NCBI Taxonomy" id="210409"/>
    <lineage>
        <taxon>Eukaryota</taxon>
        <taxon>Metazoa</taxon>
        <taxon>Ecdysozoa</taxon>
        <taxon>Arthropoda</taxon>
        <taxon>Crustacea</taxon>
        <taxon>Multicrustacea</taxon>
        <taxon>Malacostraca</taxon>
        <taxon>Eumalacostraca</taxon>
        <taxon>Eucarida</taxon>
        <taxon>Decapoda</taxon>
        <taxon>Pleocyemata</taxon>
        <taxon>Brachyura</taxon>
        <taxon>Eubrachyura</taxon>
        <taxon>Portunoidea</taxon>
        <taxon>Portunidae</taxon>
        <taxon>Portuninae</taxon>
        <taxon>Portunus</taxon>
    </lineage>
</organism>
<dbReference type="InterPro" id="IPR026913">
    <property type="entry name" value="METTL24"/>
</dbReference>
<evidence type="ECO:0000313" key="2">
    <source>
        <dbReference type="EMBL" id="MPD05487.1"/>
    </source>
</evidence>